<dbReference type="Pfam" id="PF01329">
    <property type="entry name" value="Pterin_4a"/>
    <property type="match status" value="1"/>
</dbReference>
<protein>
    <recommendedName>
        <fullName evidence="3">4a-hydroxytetrahydrobiopterin dehydratase</fullName>
        <ecNumber evidence="3">4.2.1.96</ecNumber>
    </recommendedName>
</protein>
<dbReference type="CDD" id="cd00913">
    <property type="entry name" value="PCD_DCoH_subfamily_a"/>
    <property type="match status" value="1"/>
</dbReference>
<dbReference type="Gene3D" id="3.30.1360.20">
    <property type="entry name" value="Transcriptional coactivator/pterin dehydratase"/>
    <property type="match status" value="1"/>
</dbReference>
<dbReference type="AlphaFoldDB" id="A0A3B1AGB5"/>
<comment type="catalytic activity">
    <reaction evidence="1">
        <text>(4aS,6R)-4a-hydroxy-L-erythro-5,6,7,8-tetrahydrobiopterin = (6R)-L-erythro-6,7-dihydrobiopterin + H2O</text>
        <dbReference type="Rhea" id="RHEA:11920"/>
        <dbReference type="ChEBI" id="CHEBI:15377"/>
        <dbReference type="ChEBI" id="CHEBI:15642"/>
        <dbReference type="ChEBI" id="CHEBI:43120"/>
        <dbReference type="EC" id="4.2.1.96"/>
    </reaction>
</comment>
<keyword evidence="4 5" id="KW-0456">Lyase</keyword>
<dbReference type="SUPFAM" id="SSF55248">
    <property type="entry name" value="PCD-like"/>
    <property type="match status" value="1"/>
</dbReference>
<dbReference type="PANTHER" id="PTHR12599">
    <property type="entry name" value="PTERIN-4-ALPHA-CARBINOLAMINE DEHYDRATASE"/>
    <property type="match status" value="1"/>
</dbReference>
<comment type="similarity">
    <text evidence="2">Belongs to the pterin-4-alpha-carbinolamine dehydratase family.</text>
</comment>
<evidence type="ECO:0000256" key="2">
    <source>
        <dbReference type="ARBA" id="ARBA00006472"/>
    </source>
</evidence>
<dbReference type="HAMAP" id="MF_00434">
    <property type="entry name" value="Pterin_4_alpha"/>
    <property type="match status" value="1"/>
</dbReference>
<evidence type="ECO:0000256" key="3">
    <source>
        <dbReference type="ARBA" id="ARBA00013252"/>
    </source>
</evidence>
<dbReference type="EMBL" id="UOFS01000013">
    <property type="protein sequence ID" value="VAW92944.1"/>
    <property type="molecule type" value="Genomic_DNA"/>
</dbReference>
<dbReference type="EC" id="4.2.1.96" evidence="3"/>
<evidence type="ECO:0000256" key="1">
    <source>
        <dbReference type="ARBA" id="ARBA00001554"/>
    </source>
</evidence>
<dbReference type="InterPro" id="IPR001533">
    <property type="entry name" value="Pterin_deHydtase"/>
</dbReference>
<proteinExistence type="inferred from homology"/>
<evidence type="ECO:0000313" key="5">
    <source>
        <dbReference type="EMBL" id="VAW92944.1"/>
    </source>
</evidence>
<organism evidence="5">
    <name type="scientific">hydrothermal vent metagenome</name>
    <dbReference type="NCBI Taxonomy" id="652676"/>
    <lineage>
        <taxon>unclassified sequences</taxon>
        <taxon>metagenomes</taxon>
        <taxon>ecological metagenomes</taxon>
    </lineage>
</organism>
<gene>
    <name evidence="5" type="ORF">MNBD_GAMMA22-546</name>
</gene>
<evidence type="ECO:0000256" key="4">
    <source>
        <dbReference type="ARBA" id="ARBA00023239"/>
    </source>
</evidence>
<reference evidence="5" key="1">
    <citation type="submission" date="2018-06" db="EMBL/GenBank/DDBJ databases">
        <authorList>
            <person name="Zhirakovskaya E."/>
        </authorList>
    </citation>
    <scope>NUCLEOTIDE SEQUENCE</scope>
</reference>
<name>A0A3B1AGB5_9ZZZZ</name>
<dbReference type="GO" id="GO:0008124">
    <property type="term" value="F:4-alpha-hydroxytetrahydrobiopterin dehydratase activity"/>
    <property type="evidence" value="ECO:0007669"/>
    <property type="project" value="UniProtKB-EC"/>
</dbReference>
<dbReference type="InterPro" id="IPR036428">
    <property type="entry name" value="PCD_sf"/>
</dbReference>
<sequence length="108" mass="12639">MNDLINSQCSSTPELLNESDIQLYLTKINSWDYDFDKKIISHEFKFKNYYQTIAFVNAVTWIVHQENHHPDITFSYNKCFISFSTHSVHGISKNDFICAVKINNLITT</sequence>
<dbReference type="GO" id="GO:0006729">
    <property type="term" value="P:tetrahydrobiopterin biosynthetic process"/>
    <property type="evidence" value="ECO:0007669"/>
    <property type="project" value="InterPro"/>
</dbReference>
<accession>A0A3B1AGB5</accession>
<dbReference type="PANTHER" id="PTHR12599:SF0">
    <property type="entry name" value="PTERIN-4-ALPHA-CARBINOLAMINE DEHYDRATASE"/>
    <property type="match status" value="1"/>
</dbReference>